<name>A0A2H0LXJ1_9BACT</name>
<gene>
    <name evidence="1" type="ORF">COV72_04625</name>
</gene>
<dbReference type="Proteomes" id="UP000229641">
    <property type="component" value="Unassembled WGS sequence"/>
</dbReference>
<comment type="caution">
    <text evidence="1">The sequence shown here is derived from an EMBL/GenBank/DDBJ whole genome shotgun (WGS) entry which is preliminary data.</text>
</comment>
<sequence length="168" mass="18042">MKKAVSLIELLIVVLLFSLIAGISGLVFAVGLRSWNSALNRAKVRQDCALAMERMVRELAQTDSVARARVGDVTVDVDLDNNGANESLEFDVDNANNLTRDVDGVTTILASGVGTFTLSYLDADNNTLSAPVNPQATRDTIRVISILMTASQGDESFTLSSSAYCRNQ</sequence>
<dbReference type="AlphaFoldDB" id="A0A2H0LXJ1"/>
<dbReference type="NCBIfam" id="TIGR02532">
    <property type="entry name" value="IV_pilin_GFxxxE"/>
    <property type="match status" value="1"/>
</dbReference>
<proteinExistence type="predicted"/>
<protein>
    <recommendedName>
        <fullName evidence="3">Type II secretion system protein</fullName>
    </recommendedName>
</protein>
<dbReference type="EMBL" id="PCWA01000073">
    <property type="protein sequence ID" value="PIQ89082.1"/>
    <property type="molecule type" value="Genomic_DNA"/>
</dbReference>
<dbReference type="InterPro" id="IPR012902">
    <property type="entry name" value="N_methyl_site"/>
</dbReference>
<accession>A0A2H0LXJ1</accession>
<evidence type="ECO:0000313" key="2">
    <source>
        <dbReference type="Proteomes" id="UP000229641"/>
    </source>
</evidence>
<reference evidence="1 2" key="1">
    <citation type="submission" date="2017-09" db="EMBL/GenBank/DDBJ databases">
        <title>Depth-based differentiation of microbial function through sediment-hosted aquifers and enrichment of novel symbionts in the deep terrestrial subsurface.</title>
        <authorList>
            <person name="Probst A.J."/>
            <person name="Ladd B."/>
            <person name="Jarett J.K."/>
            <person name="Geller-Mcgrath D.E."/>
            <person name="Sieber C.M."/>
            <person name="Emerson J.B."/>
            <person name="Anantharaman K."/>
            <person name="Thomas B.C."/>
            <person name="Malmstrom R."/>
            <person name="Stieglmeier M."/>
            <person name="Klingl A."/>
            <person name="Woyke T."/>
            <person name="Ryan C.M."/>
            <person name="Banfield J.F."/>
        </authorList>
    </citation>
    <scope>NUCLEOTIDE SEQUENCE [LARGE SCALE GENOMIC DNA]</scope>
    <source>
        <strain evidence="1">CG11_big_fil_rev_8_21_14_0_20_42_13</strain>
    </source>
</reference>
<organism evidence="1 2">
    <name type="scientific">Candidatus Ghiorseimicrobium undicola</name>
    <dbReference type="NCBI Taxonomy" id="1974746"/>
    <lineage>
        <taxon>Bacteria</taxon>
        <taxon>Pseudomonadati</taxon>
        <taxon>Candidatus Omnitrophota</taxon>
        <taxon>Candidatus Ghiorseimicrobium</taxon>
    </lineage>
</organism>
<evidence type="ECO:0008006" key="3">
    <source>
        <dbReference type="Google" id="ProtNLM"/>
    </source>
</evidence>
<evidence type="ECO:0000313" key="1">
    <source>
        <dbReference type="EMBL" id="PIQ89082.1"/>
    </source>
</evidence>